<dbReference type="EMBL" id="JAVLET010000003">
    <property type="protein sequence ID" value="KAL0471779.1"/>
    <property type="molecule type" value="Genomic_DNA"/>
</dbReference>
<feature type="region of interest" description="Disordered" evidence="1">
    <location>
        <begin position="224"/>
        <end position="258"/>
    </location>
</feature>
<evidence type="ECO:0000313" key="3">
    <source>
        <dbReference type="EMBL" id="KAL0471779.1"/>
    </source>
</evidence>
<accession>A0ABR3DGG2</accession>
<feature type="compositionally biased region" description="Polar residues" evidence="1">
    <location>
        <begin position="11"/>
        <end position="32"/>
    </location>
</feature>
<name>A0ABR3DGG2_NEUIN</name>
<sequence length="282" mass="30160">MAATAAKRHWGQTQPSASASCPRSDSRNGRSSYLRSKLEEHGKTSILVIAGVIGLGFFVFFINRRLNQQTLKRCRGSLEKRGWIKPAETEEDRLKKQHQTPVALKPQQSAIPAVLKKPERAYKVPNYITANDHPDDSNCCCQDSGASCDPTSVRSHRLVSLAHSEPSASPYTGVFNSARTSLPSIGSSVPCLNSATAAPQGAACHGRRSPSRSHDNNHAVRRNAIDHGQGTGTGVWLEVSNSGSASSPPPEAVPKAKETFPILSVPSQAVSISSFSSSPTPK</sequence>
<keyword evidence="2" id="KW-0472">Membrane</keyword>
<evidence type="ECO:0000256" key="2">
    <source>
        <dbReference type="SAM" id="Phobius"/>
    </source>
</evidence>
<feature type="transmembrane region" description="Helical" evidence="2">
    <location>
        <begin position="44"/>
        <end position="63"/>
    </location>
</feature>
<evidence type="ECO:0000256" key="1">
    <source>
        <dbReference type="SAM" id="MobiDB-lite"/>
    </source>
</evidence>
<evidence type="ECO:0000313" key="4">
    <source>
        <dbReference type="Proteomes" id="UP001451303"/>
    </source>
</evidence>
<keyword evidence="4" id="KW-1185">Reference proteome</keyword>
<dbReference type="Proteomes" id="UP001451303">
    <property type="component" value="Unassembled WGS sequence"/>
</dbReference>
<keyword evidence="2" id="KW-0812">Transmembrane</keyword>
<keyword evidence="2" id="KW-1133">Transmembrane helix</keyword>
<feature type="region of interest" description="Disordered" evidence="1">
    <location>
        <begin position="1"/>
        <end position="32"/>
    </location>
</feature>
<protein>
    <submittedName>
        <fullName evidence="3">Uncharacterized protein</fullName>
    </submittedName>
</protein>
<feature type="compositionally biased region" description="Basic residues" evidence="1">
    <location>
        <begin position="1"/>
        <end position="10"/>
    </location>
</feature>
<dbReference type="PROSITE" id="PS51257">
    <property type="entry name" value="PROKAR_LIPOPROTEIN"/>
    <property type="match status" value="1"/>
</dbReference>
<reference evidence="3 4" key="1">
    <citation type="submission" date="2023-09" db="EMBL/GenBank/DDBJ databases">
        <title>Multi-omics analysis of a traditional fermented food reveals byproduct-associated fungal strains for waste-to-food upcycling.</title>
        <authorList>
            <consortium name="Lawrence Berkeley National Laboratory"/>
            <person name="Rekdal V.M."/>
            <person name="Villalobos-Escobedo J.M."/>
            <person name="Rodriguez-Valeron N."/>
            <person name="Garcia M.O."/>
            <person name="Vasquez D.P."/>
            <person name="Damayanti I."/>
            <person name="Sorensen P.M."/>
            <person name="Baidoo E.E."/>
            <person name="De Carvalho A.C."/>
            <person name="Riley R."/>
            <person name="Lipzen A."/>
            <person name="He G."/>
            <person name="Yan M."/>
            <person name="Haridas S."/>
            <person name="Daum C."/>
            <person name="Yoshinaga Y."/>
            <person name="Ng V."/>
            <person name="Grigoriev I.V."/>
            <person name="Munk R."/>
            <person name="Nuraida L."/>
            <person name="Wijaya C.H."/>
            <person name="Morales P.-C."/>
            <person name="Keasling J.D."/>
        </authorList>
    </citation>
    <scope>NUCLEOTIDE SEQUENCE [LARGE SCALE GENOMIC DNA]</scope>
    <source>
        <strain evidence="3 4">FGSC 2613</strain>
    </source>
</reference>
<proteinExistence type="predicted"/>
<comment type="caution">
    <text evidence="3">The sequence shown here is derived from an EMBL/GenBank/DDBJ whole genome shotgun (WGS) entry which is preliminary data.</text>
</comment>
<organism evidence="3 4">
    <name type="scientific">Neurospora intermedia</name>
    <dbReference type="NCBI Taxonomy" id="5142"/>
    <lineage>
        <taxon>Eukaryota</taxon>
        <taxon>Fungi</taxon>
        <taxon>Dikarya</taxon>
        <taxon>Ascomycota</taxon>
        <taxon>Pezizomycotina</taxon>
        <taxon>Sordariomycetes</taxon>
        <taxon>Sordariomycetidae</taxon>
        <taxon>Sordariales</taxon>
        <taxon>Sordariaceae</taxon>
        <taxon>Neurospora</taxon>
    </lineage>
</organism>
<gene>
    <name evidence="3" type="ORF">QR685DRAFT_596113</name>
</gene>